<evidence type="ECO:0000313" key="2">
    <source>
        <dbReference type="EMBL" id="KAL1226141.1"/>
    </source>
</evidence>
<comment type="caution">
    <text evidence="2">The sequence shown here is derived from an EMBL/GenBank/DDBJ whole genome shotgun (WGS) entry which is preliminary data.</text>
</comment>
<reference evidence="2 3" key="1">
    <citation type="submission" date="2024-04" db="EMBL/GenBank/DDBJ databases">
        <title>Genome assembly C_amara_ONT_v2.</title>
        <authorList>
            <person name="Yant L."/>
            <person name="Moore C."/>
            <person name="Slenker M."/>
        </authorList>
    </citation>
    <scope>NUCLEOTIDE SEQUENCE [LARGE SCALE GENOMIC DNA]</scope>
    <source>
        <tissue evidence="2">Leaf</tissue>
    </source>
</reference>
<name>A0ABD1CAD0_CARAN</name>
<feature type="compositionally biased region" description="Polar residues" evidence="1">
    <location>
        <begin position="91"/>
        <end position="111"/>
    </location>
</feature>
<proteinExistence type="predicted"/>
<feature type="compositionally biased region" description="Polar residues" evidence="1">
    <location>
        <begin position="31"/>
        <end position="41"/>
    </location>
</feature>
<feature type="compositionally biased region" description="Basic residues" evidence="1">
    <location>
        <begin position="114"/>
        <end position="124"/>
    </location>
</feature>
<keyword evidence="3" id="KW-1185">Reference proteome</keyword>
<protein>
    <recommendedName>
        <fullName evidence="4">CCHC-type domain-containing protein</fullName>
    </recommendedName>
</protein>
<sequence>MPGRPKKKRVKAAHESPKKPGKSSRGGRIVTCSNCGQTGHNCGTCKNPRKVMEGPKRGCGRPRKAPVDGNTRPPKKRKQTQSQSSIPTSIDNVTCPTYSSAPEPSALQSTNGRGHGRGRGRGCGRGRPSGPAKKAVRKETIPRGFGCYISPFTNRIFDVRGNKAVELGGSNQRPSAHPSSQGLP</sequence>
<evidence type="ECO:0000256" key="1">
    <source>
        <dbReference type="SAM" id="MobiDB-lite"/>
    </source>
</evidence>
<accession>A0ABD1CAD0</accession>
<feature type="compositionally biased region" description="Low complexity" evidence="1">
    <location>
        <begin position="80"/>
        <end position="90"/>
    </location>
</feature>
<evidence type="ECO:0000313" key="3">
    <source>
        <dbReference type="Proteomes" id="UP001558713"/>
    </source>
</evidence>
<dbReference type="AlphaFoldDB" id="A0ABD1CAD0"/>
<dbReference type="EMBL" id="JBANAX010000009">
    <property type="protein sequence ID" value="KAL1226141.1"/>
    <property type="molecule type" value="Genomic_DNA"/>
</dbReference>
<evidence type="ECO:0008006" key="4">
    <source>
        <dbReference type="Google" id="ProtNLM"/>
    </source>
</evidence>
<organism evidence="2 3">
    <name type="scientific">Cardamine amara subsp. amara</name>
    <dbReference type="NCBI Taxonomy" id="228776"/>
    <lineage>
        <taxon>Eukaryota</taxon>
        <taxon>Viridiplantae</taxon>
        <taxon>Streptophyta</taxon>
        <taxon>Embryophyta</taxon>
        <taxon>Tracheophyta</taxon>
        <taxon>Spermatophyta</taxon>
        <taxon>Magnoliopsida</taxon>
        <taxon>eudicotyledons</taxon>
        <taxon>Gunneridae</taxon>
        <taxon>Pentapetalae</taxon>
        <taxon>rosids</taxon>
        <taxon>malvids</taxon>
        <taxon>Brassicales</taxon>
        <taxon>Brassicaceae</taxon>
        <taxon>Cardamineae</taxon>
        <taxon>Cardamine</taxon>
    </lineage>
</organism>
<feature type="region of interest" description="Disordered" evidence="1">
    <location>
        <begin position="1"/>
        <end position="144"/>
    </location>
</feature>
<gene>
    <name evidence="2" type="ORF">V5N11_026014</name>
</gene>
<feature type="compositionally biased region" description="Basic residues" evidence="1">
    <location>
        <begin position="1"/>
        <end position="11"/>
    </location>
</feature>
<dbReference type="Proteomes" id="UP001558713">
    <property type="component" value="Unassembled WGS sequence"/>
</dbReference>